<reference evidence="7 10" key="1">
    <citation type="submission" date="2020-01" db="EMBL/GenBank/DDBJ databases">
        <authorList>
            <person name="Mishra B."/>
        </authorList>
    </citation>
    <scope>NUCLEOTIDE SEQUENCE [LARGE SCALE GENOMIC DNA]</scope>
</reference>
<evidence type="ECO:0000256" key="5">
    <source>
        <dbReference type="SAM" id="MobiDB-lite"/>
    </source>
</evidence>
<name>A0A6D2HND6_9BRAS</name>
<feature type="compositionally biased region" description="Basic and acidic residues" evidence="5">
    <location>
        <begin position="103"/>
        <end position="116"/>
    </location>
</feature>
<keyword evidence="3" id="KW-0862">Zinc</keyword>
<evidence type="ECO:0000259" key="6">
    <source>
        <dbReference type="PROSITE" id="PS50966"/>
    </source>
</evidence>
<feature type="domain" description="SWIM-type" evidence="6">
    <location>
        <begin position="635"/>
        <end position="667"/>
    </location>
</feature>
<feature type="region of interest" description="Disordered" evidence="5">
    <location>
        <begin position="103"/>
        <end position="183"/>
    </location>
</feature>
<evidence type="ECO:0000313" key="10">
    <source>
        <dbReference type="Proteomes" id="UP000467841"/>
    </source>
</evidence>
<dbReference type="Pfam" id="PF03108">
    <property type="entry name" value="DBD_Tnp_Mut"/>
    <property type="match status" value="1"/>
</dbReference>
<evidence type="ECO:0000313" key="8">
    <source>
        <dbReference type="EMBL" id="CAA7027495.1"/>
    </source>
</evidence>
<dbReference type="InterPro" id="IPR006564">
    <property type="entry name" value="Znf_PMZ"/>
</dbReference>
<dbReference type="OrthoDB" id="1098875at2759"/>
<evidence type="ECO:0000256" key="1">
    <source>
        <dbReference type="ARBA" id="ARBA00022723"/>
    </source>
</evidence>
<gene>
    <name evidence="8" type="ORF">MERR_LOCUS14730</name>
    <name evidence="9" type="ORF">MERR_LOCUS44938</name>
    <name evidence="7" type="ORF">MERR_LOCUS4972</name>
</gene>
<keyword evidence="10" id="KW-1185">Reference proteome</keyword>
<evidence type="ECO:0000256" key="3">
    <source>
        <dbReference type="ARBA" id="ARBA00022833"/>
    </source>
</evidence>
<proteinExistence type="predicted"/>
<dbReference type="PANTHER" id="PTHR31973">
    <property type="entry name" value="POLYPROTEIN, PUTATIVE-RELATED"/>
    <property type="match status" value="1"/>
</dbReference>
<sequence length="764" mass="86957">MFQDDRWIFFVDDKRGSKIIAANDRTSYEDFVGMVIEDYKVDFRIYDVQLSYMFSKKILLTLPKSTPPVRVTSCRQLHGFLEQGKDKPLHLCVELKEKGREPVMCPSKKESANIKDQDDDEDGDEDDDEDGDRFDYCDDSDGASSGDEDFRSYGTHPKEEENEEKSPAAKLGTTSTNTQPKRVSQHVKLEISSLNLVVGQQYESKHELETRLKILSVLHQFDFKVDRSATDLFTVNCWVEGCSWRVRATPVGKSEKFTVRVYIDKHTCSVTERSARARQATPDILALLYVNSVGGVDSKVLPKHVAEALNMRFGIKMDYWKAHRTLLRARVLVRGSPESGYSELPTYLHQIRQANPGTFTRLEVDEFQRFKYLFLAFGASINGFPFLRKVVVVDGTFLKGKYKGTLLIASAQDGNFQIFPIAFAVVDTENDDSWEWFFQQLSNVIQDDEGLALISDRHQSIGNAIKKVYPKASRGVCTYHLYKNILQRFRGRDAFRLVKKAANAFKISDFDATFDEIGVLNPALHRYLVKADVRKWARVHFPGDRYNLTTTNIAESINKALSDARSLPIVRVLDAVRSMMTRWFADRRMDAGSMKTTLTRGVEKLLEKRVQQAKLYKVQAIDVHHAQVTCGMSLNVVNLKEKKCSCRRFDVEKLPCVHAIAAAEARRISPISKCDPYYHKNYFYNAYSTSVMPRDAASPVSEDVASKVCSPPIVRNPPGRPKNSRMKSALEKATAKKRPRKEYTCSRCHRVGHNCKTCKAPIEV</sequence>
<accession>A0A6D2HND6</accession>
<dbReference type="PROSITE" id="PS50966">
    <property type="entry name" value="ZF_SWIM"/>
    <property type="match status" value="1"/>
</dbReference>
<evidence type="ECO:0000256" key="2">
    <source>
        <dbReference type="ARBA" id="ARBA00022771"/>
    </source>
</evidence>
<keyword evidence="1" id="KW-0479">Metal-binding</keyword>
<feature type="region of interest" description="Disordered" evidence="5">
    <location>
        <begin position="711"/>
        <end position="733"/>
    </location>
</feature>
<dbReference type="AlphaFoldDB" id="A0A6D2HND6"/>
<dbReference type="EMBL" id="CACVBM020001704">
    <property type="protein sequence ID" value="CAA7057702.1"/>
    <property type="molecule type" value="Genomic_DNA"/>
</dbReference>
<dbReference type="InterPro" id="IPR004332">
    <property type="entry name" value="Transposase_MuDR"/>
</dbReference>
<evidence type="ECO:0000256" key="4">
    <source>
        <dbReference type="PROSITE-ProRule" id="PRU00325"/>
    </source>
</evidence>
<dbReference type="PANTHER" id="PTHR31973:SF187">
    <property type="entry name" value="MUTATOR TRANSPOSASE MUDRA PROTEIN"/>
    <property type="match status" value="1"/>
</dbReference>
<dbReference type="Pfam" id="PF10551">
    <property type="entry name" value="MULE"/>
    <property type="match status" value="1"/>
</dbReference>
<feature type="compositionally biased region" description="Acidic residues" evidence="5">
    <location>
        <begin position="117"/>
        <end position="141"/>
    </location>
</feature>
<dbReference type="InterPro" id="IPR018289">
    <property type="entry name" value="MULE_transposase_dom"/>
</dbReference>
<evidence type="ECO:0000313" key="9">
    <source>
        <dbReference type="EMBL" id="CAA7057702.1"/>
    </source>
</evidence>
<dbReference type="EMBL" id="CACVBM020001057">
    <property type="protein sequence ID" value="CAA7027495.1"/>
    <property type="molecule type" value="Genomic_DNA"/>
</dbReference>
<feature type="compositionally biased region" description="Polar residues" evidence="5">
    <location>
        <begin position="172"/>
        <end position="182"/>
    </location>
</feature>
<dbReference type="InterPro" id="IPR007527">
    <property type="entry name" value="Znf_SWIM"/>
</dbReference>
<dbReference type="GO" id="GO:0008270">
    <property type="term" value="F:zinc ion binding"/>
    <property type="evidence" value="ECO:0007669"/>
    <property type="project" value="UniProtKB-KW"/>
</dbReference>
<dbReference type="SMART" id="SM00575">
    <property type="entry name" value="ZnF_PMZ"/>
    <property type="match status" value="1"/>
</dbReference>
<dbReference type="EMBL" id="CACVBM020000333">
    <property type="protein sequence ID" value="CAA7017737.1"/>
    <property type="molecule type" value="Genomic_DNA"/>
</dbReference>
<evidence type="ECO:0000313" key="7">
    <source>
        <dbReference type="EMBL" id="CAA7017737.1"/>
    </source>
</evidence>
<dbReference type="Pfam" id="PF04434">
    <property type="entry name" value="SWIM"/>
    <property type="match status" value="1"/>
</dbReference>
<keyword evidence="2 4" id="KW-0863">Zinc-finger</keyword>
<organism evidence="7 10">
    <name type="scientific">Microthlaspi erraticum</name>
    <dbReference type="NCBI Taxonomy" id="1685480"/>
    <lineage>
        <taxon>Eukaryota</taxon>
        <taxon>Viridiplantae</taxon>
        <taxon>Streptophyta</taxon>
        <taxon>Embryophyta</taxon>
        <taxon>Tracheophyta</taxon>
        <taxon>Spermatophyta</taxon>
        <taxon>Magnoliopsida</taxon>
        <taxon>eudicotyledons</taxon>
        <taxon>Gunneridae</taxon>
        <taxon>Pentapetalae</taxon>
        <taxon>rosids</taxon>
        <taxon>malvids</taxon>
        <taxon>Brassicales</taxon>
        <taxon>Brassicaceae</taxon>
        <taxon>Coluteocarpeae</taxon>
        <taxon>Microthlaspi</taxon>
    </lineage>
</organism>
<feature type="compositionally biased region" description="Basic and acidic residues" evidence="5">
    <location>
        <begin position="148"/>
        <end position="167"/>
    </location>
</feature>
<protein>
    <recommendedName>
        <fullName evidence="6">SWIM-type domain-containing protein</fullName>
    </recommendedName>
</protein>
<dbReference type="Proteomes" id="UP000467841">
    <property type="component" value="Unassembled WGS sequence"/>
</dbReference>